<evidence type="ECO:0000313" key="3">
    <source>
        <dbReference type="Proteomes" id="UP001558652"/>
    </source>
</evidence>
<dbReference type="EMBL" id="JBFDAA010000014">
    <property type="protein sequence ID" value="KAL1121982.1"/>
    <property type="molecule type" value="Genomic_DNA"/>
</dbReference>
<comment type="caution">
    <text evidence="2">The sequence shown here is derived from an EMBL/GenBank/DDBJ whole genome shotgun (WGS) entry which is preliminary data.</text>
</comment>
<evidence type="ECO:0000259" key="1">
    <source>
        <dbReference type="Pfam" id="PF16413"/>
    </source>
</evidence>
<sequence length="248" mass="28726">RKEIKLTSVLTLRLQIEEECNIALRDIVSNLIFIGSINTLQALIQHETVLYLMNTKRLLEELFYQIMLYNFGNFGVIKFQSGLPLYDVAMLGIEDPNSHWKEEDGSKEELATLASDLLASKAAMLQDYFSIEINQKKELRTIPLLLENYTPDISWLPLYVLRLACDVDWDSEQACFQGVCRETARFYSYISSVNTKVYPEGRDWQWVVEHIVYPSIKATLLPPKRFAGDETILKIVNLPDLYKVFERC</sequence>
<accession>A0ABD0Y3U1</accession>
<feature type="domain" description="DNA mismatch repair protein Mlh1 C-terminal" evidence="1">
    <location>
        <begin position="5"/>
        <end position="248"/>
    </location>
</feature>
<reference evidence="2 3" key="1">
    <citation type="submission" date="2024-07" db="EMBL/GenBank/DDBJ databases">
        <title>Chromosome-level genome assembly of the water stick insect Ranatra chinensis (Heteroptera: Nepidae).</title>
        <authorList>
            <person name="Liu X."/>
        </authorList>
    </citation>
    <scope>NUCLEOTIDE SEQUENCE [LARGE SCALE GENOMIC DNA]</scope>
    <source>
        <strain evidence="2">Cailab_2021Rc</strain>
        <tissue evidence="2">Muscle</tissue>
    </source>
</reference>
<dbReference type="Pfam" id="PF16413">
    <property type="entry name" value="Mlh1_C"/>
    <property type="match status" value="1"/>
</dbReference>
<proteinExistence type="predicted"/>
<organism evidence="2 3">
    <name type="scientific">Ranatra chinensis</name>
    <dbReference type="NCBI Taxonomy" id="642074"/>
    <lineage>
        <taxon>Eukaryota</taxon>
        <taxon>Metazoa</taxon>
        <taxon>Ecdysozoa</taxon>
        <taxon>Arthropoda</taxon>
        <taxon>Hexapoda</taxon>
        <taxon>Insecta</taxon>
        <taxon>Pterygota</taxon>
        <taxon>Neoptera</taxon>
        <taxon>Paraneoptera</taxon>
        <taxon>Hemiptera</taxon>
        <taxon>Heteroptera</taxon>
        <taxon>Panheteroptera</taxon>
        <taxon>Nepomorpha</taxon>
        <taxon>Nepidae</taxon>
        <taxon>Ranatrinae</taxon>
        <taxon>Ranatra</taxon>
    </lineage>
</organism>
<feature type="non-terminal residue" evidence="2">
    <location>
        <position position="1"/>
    </location>
</feature>
<dbReference type="AlphaFoldDB" id="A0ABD0Y3U1"/>
<keyword evidence="3" id="KW-1185">Reference proteome</keyword>
<gene>
    <name evidence="2" type="ORF">AAG570_003390</name>
</gene>
<dbReference type="InterPro" id="IPR032189">
    <property type="entry name" value="Mlh1_C"/>
</dbReference>
<name>A0ABD0Y3U1_9HEMI</name>
<dbReference type="Proteomes" id="UP001558652">
    <property type="component" value="Unassembled WGS sequence"/>
</dbReference>
<protein>
    <recommendedName>
        <fullName evidence="1">DNA mismatch repair protein Mlh1 C-terminal domain-containing protein</fullName>
    </recommendedName>
</protein>
<evidence type="ECO:0000313" key="2">
    <source>
        <dbReference type="EMBL" id="KAL1121982.1"/>
    </source>
</evidence>